<organism evidence="2 3">
    <name type="scientific">Paraflavisolibacter caeni</name>
    <dbReference type="NCBI Taxonomy" id="2982496"/>
    <lineage>
        <taxon>Bacteria</taxon>
        <taxon>Pseudomonadati</taxon>
        <taxon>Bacteroidota</taxon>
        <taxon>Chitinophagia</taxon>
        <taxon>Chitinophagales</taxon>
        <taxon>Chitinophagaceae</taxon>
        <taxon>Paraflavisolibacter</taxon>
    </lineage>
</organism>
<dbReference type="SUPFAM" id="SSF51730">
    <property type="entry name" value="FAD-linked oxidoreductase"/>
    <property type="match status" value="1"/>
</dbReference>
<keyword evidence="1 2" id="KW-0560">Oxidoreductase</keyword>
<keyword evidence="3" id="KW-1185">Reference proteome</keyword>
<dbReference type="Gene3D" id="3.20.20.220">
    <property type="match status" value="1"/>
</dbReference>
<accession>A0A9X2XXS6</accession>
<evidence type="ECO:0000313" key="3">
    <source>
        <dbReference type="Proteomes" id="UP001155483"/>
    </source>
</evidence>
<dbReference type="Proteomes" id="UP001155483">
    <property type="component" value="Unassembled WGS sequence"/>
</dbReference>
<dbReference type="RefSeq" id="WP_279297073.1">
    <property type="nucleotide sequence ID" value="NZ_JAOTIF010000006.1"/>
</dbReference>
<dbReference type="EC" id="1.5.1.20" evidence="2"/>
<dbReference type="EMBL" id="JAOTIF010000006">
    <property type="protein sequence ID" value="MCU7549633.1"/>
    <property type="molecule type" value="Genomic_DNA"/>
</dbReference>
<reference evidence="2" key="2">
    <citation type="submission" date="2023-04" db="EMBL/GenBank/DDBJ databases">
        <title>Paracnuella aquatica gen. nov., sp. nov., a member of the family Chitinophagaceae isolated from a hot spring.</title>
        <authorList>
            <person name="Wang C."/>
        </authorList>
    </citation>
    <scope>NUCLEOTIDE SEQUENCE</scope>
    <source>
        <strain evidence="2">LB-8</strain>
    </source>
</reference>
<sequence>MLRDKILKKESGIVFYSLTPPKVNTDLEKIKVIANKQIERLRSLNIDGLLLYDIQDESSRTDKERTFAFTPTIAPENYSRNYLTELKVPKIIYKSMANLTQGQFVDWLLSNQDIEYAVLVGASSQQQVQLTNFSLHDAYDIKNKHLEPLLIGGVTIPERHTKKGDEHLRIFNKVDKGCSFFVSQCVYSLNDTKNLLSDFYYTTLDNGRAFSPIIFTLAPCGSLKTLQFMEWLGIEVPKWLYNDLKHSKDILTASVNTCRNIAIEIMDYATGKNIPIGFNIESVSIKKEEIEASNQLLIDVLKLLKTGKSENKSENKASHIMAIDV</sequence>
<dbReference type="AlphaFoldDB" id="A0A9X2XXS6"/>
<dbReference type="InterPro" id="IPR029041">
    <property type="entry name" value="FAD-linked_oxidoreductase-like"/>
</dbReference>
<reference evidence="2" key="1">
    <citation type="submission" date="2022-09" db="EMBL/GenBank/DDBJ databases">
        <authorList>
            <person name="Yuan C."/>
            <person name="Ke Z."/>
        </authorList>
    </citation>
    <scope>NUCLEOTIDE SEQUENCE</scope>
    <source>
        <strain evidence="2">LB-8</strain>
    </source>
</reference>
<name>A0A9X2XXS6_9BACT</name>
<protein>
    <submittedName>
        <fullName evidence="2">Methylenetetrahydrofolate reductase</fullName>
        <ecNumber evidence="2">1.5.1.20</ecNumber>
    </submittedName>
</protein>
<proteinExistence type="predicted"/>
<gene>
    <name evidence="2" type="ORF">OCK74_10935</name>
</gene>
<evidence type="ECO:0000256" key="1">
    <source>
        <dbReference type="ARBA" id="ARBA00023002"/>
    </source>
</evidence>
<evidence type="ECO:0000313" key="2">
    <source>
        <dbReference type="EMBL" id="MCU7549633.1"/>
    </source>
</evidence>
<dbReference type="GO" id="GO:0004489">
    <property type="term" value="F:methylenetetrahydrofolate reductase [NAD(P)H] activity"/>
    <property type="evidence" value="ECO:0007669"/>
    <property type="project" value="UniProtKB-EC"/>
</dbReference>
<comment type="caution">
    <text evidence="2">The sequence shown here is derived from an EMBL/GenBank/DDBJ whole genome shotgun (WGS) entry which is preliminary data.</text>
</comment>